<keyword evidence="2" id="KW-0812">Transmembrane</keyword>
<keyword evidence="4" id="KW-1185">Reference proteome</keyword>
<keyword evidence="2" id="KW-0472">Membrane</keyword>
<dbReference type="RefSeq" id="WP_141844287.1">
    <property type="nucleotide sequence ID" value="NZ_VFPM01000002.1"/>
</dbReference>
<accession>A0A543HV62</accession>
<feature type="region of interest" description="Disordered" evidence="1">
    <location>
        <begin position="741"/>
        <end position="761"/>
    </location>
</feature>
<feature type="transmembrane region" description="Helical" evidence="2">
    <location>
        <begin position="1098"/>
        <end position="1119"/>
    </location>
</feature>
<evidence type="ECO:0000256" key="1">
    <source>
        <dbReference type="SAM" id="MobiDB-lite"/>
    </source>
</evidence>
<evidence type="ECO:0000313" key="3">
    <source>
        <dbReference type="EMBL" id="TQM62164.1"/>
    </source>
</evidence>
<feature type="region of interest" description="Disordered" evidence="1">
    <location>
        <begin position="1156"/>
        <end position="1177"/>
    </location>
</feature>
<reference evidence="3 4" key="1">
    <citation type="submission" date="2019-06" db="EMBL/GenBank/DDBJ databases">
        <title>Genome sequencing of plant associated microbes to promote plant fitness in Sorghum bicolor and Oryza sativa.</title>
        <authorList>
            <person name="Coleman-Derr D."/>
        </authorList>
    </citation>
    <scope>NUCLEOTIDE SEQUENCE [LARGE SCALE GENOMIC DNA]</scope>
    <source>
        <strain evidence="3 4">KV-663</strain>
    </source>
</reference>
<dbReference type="AlphaFoldDB" id="A0A543HV62"/>
<gene>
    <name evidence="3" type="ORF">FBY41_2193</name>
</gene>
<comment type="caution">
    <text evidence="3">The sequence shown here is derived from an EMBL/GenBank/DDBJ whole genome shotgun (WGS) entry which is preliminary data.</text>
</comment>
<protein>
    <submittedName>
        <fullName evidence="3">Uncharacterized protein</fullName>
    </submittedName>
</protein>
<organism evidence="3 4">
    <name type="scientific">Humibacillus xanthopallidus</name>
    <dbReference type="NCBI Taxonomy" id="412689"/>
    <lineage>
        <taxon>Bacteria</taxon>
        <taxon>Bacillati</taxon>
        <taxon>Actinomycetota</taxon>
        <taxon>Actinomycetes</taxon>
        <taxon>Micrococcales</taxon>
        <taxon>Intrasporangiaceae</taxon>
        <taxon>Humibacillus</taxon>
    </lineage>
</organism>
<keyword evidence="2" id="KW-1133">Transmembrane helix</keyword>
<feature type="compositionally biased region" description="Polar residues" evidence="1">
    <location>
        <begin position="751"/>
        <end position="761"/>
    </location>
</feature>
<feature type="transmembrane region" description="Helical" evidence="2">
    <location>
        <begin position="1128"/>
        <end position="1150"/>
    </location>
</feature>
<proteinExistence type="predicted"/>
<name>A0A543HV62_9MICO</name>
<evidence type="ECO:0000313" key="4">
    <source>
        <dbReference type="Proteomes" id="UP000316747"/>
    </source>
</evidence>
<evidence type="ECO:0000256" key="2">
    <source>
        <dbReference type="SAM" id="Phobius"/>
    </source>
</evidence>
<dbReference type="EMBL" id="VFPM01000002">
    <property type="protein sequence ID" value="TQM62164.1"/>
    <property type="molecule type" value="Genomic_DNA"/>
</dbReference>
<dbReference type="OrthoDB" id="5503950at2"/>
<dbReference type="Proteomes" id="UP000316747">
    <property type="component" value="Unassembled WGS sequence"/>
</dbReference>
<sequence length="1177" mass="123212">MTTFQVSTELMKNQKAAQVLSDQSEFDALQTSDGNALFFGIGDTGILYVTQEQQSVTTGWTPVDLTSELSALLPGLTVSAKTFAVSQASSTGDIVVAQVVHTAEDGQDRLFVLTGLSYAPDAPWLASSMNRTWVPRAYDDAANPLDPVTLSYVRLESSQDTQLVPYLVAGVLAPQTSYVSNYLVSLDPGVTTGVWQEYVTAENYTQLLGMALGMPQSSLVFGLYELYTLSGNTSLTFTPSGSLYGPGPVVVTKLDPPGGASAIAVLPVDAQGHTNLYVAAEGSINLFAPAQQTNTGTSVAVITDALVTGVDLVEVNVVGDLVTLWARNSDGTVFYSRCTVEGQADPAAWSAPIPIGQGADQVASSLNLVTGASSLFLHTSGENLQQLAQDPVTTQWSSRPLLLPPLATDDVYEAYTFTTHINVLDASSMPAAASPVTITATSPVAVYLNDVYTTLTDAAPLTVAATDVGTVTIVQETQTIGAVCYAIVADDGTTATINPMTGPLATLSGVTTGTDLDVTVTDELGNTAPLVPAGVTPAQQDAVAQCVQQFSQVAQSLPSDGSVTSAAAYRPSALTARGGGGAFGLSFADADVQFITEVGDVTGAIEAFAGDVLRWIEGVVDDVVKFVVQVADDVAHFFVTLGDDIYHFILTCVSDVMRGVQFVFQKIGVAFDKLVQWLGFIFSWNDILRTHAVIRTFFNCYITYSIDNLETYKAGLITLCTTLQDTINTWAGLPQPSQSLGGEVAAAGSPPGQSSPAANWGTHQLHSNASGATTTASTDEPDVSGFAAVFEDILAAIDRERDDIHAAYTAIKTQIVDQLATLSVETIMERLFAIIADLVVESLENIVIAVIDVLAAVVQGVLSTLDATIDIPVLSWMYKKFAHAPLSFMDLACLITAIPATVIYKIAHGTAPFPDDATTTALIDAPDFATIRTILAQPAAEPANAAVRATLSGSVDPAGALVAPALGSAGDRWKFSANVLALAASFGVSTFSAIKIYYPTNAVASIGNALCYIPYCSPDFGIASAQTWDQIMNEAITGISIVKALVDISLFTFVKGGQNGAFLTFWSEASPFVEYVISTAWMVPTIWALSHNTSVQTIVSVAANVSFNATGIVGIAAVFDPESISKGIFTGVVVATILAYGVGIFASSFLPDDTTSRWPPGTNQGPGPGVSASVSPV</sequence>